<accession>A0ABT9U7J8</accession>
<dbReference type="EMBL" id="JAUSSU010000011">
    <property type="protein sequence ID" value="MDQ0115612.1"/>
    <property type="molecule type" value="Genomic_DNA"/>
</dbReference>
<gene>
    <name evidence="1" type="ORF">J2T15_005079</name>
</gene>
<evidence type="ECO:0000313" key="2">
    <source>
        <dbReference type="Proteomes" id="UP001229346"/>
    </source>
</evidence>
<evidence type="ECO:0008006" key="3">
    <source>
        <dbReference type="Google" id="ProtNLM"/>
    </source>
</evidence>
<reference evidence="1 2" key="1">
    <citation type="submission" date="2023-07" db="EMBL/GenBank/DDBJ databases">
        <title>Sorghum-associated microbial communities from plants grown in Nebraska, USA.</title>
        <authorList>
            <person name="Schachtman D."/>
        </authorList>
    </citation>
    <scope>NUCLEOTIDE SEQUENCE [LARGE SCALE GENOMIC DNA]</scope>
    <source>
        <strain evidence="1 2">CC482</strain>
    </source>
</reference>
<keyword evidence="2" id="KW-1185">Reference proteome</keyword>
<sequence>MRRILFGILAVVIVLGAAYFYMSNDNQKDKKVWDQLRNQLTAENIKEISLDNAVLETDEFTEVISLIRKSEFDKSNRVEHGPTPVSIITIVFVDGIKINVGYWGGTTFELSPEHIDIESQFLVTNDVLGDWINSTKR</sequence>
<evidence type="ECO:0000313" key="1">
    <source>
        <dbReference type="EMBL" id="MDQ0115612.1"/>
    </source>
</evidence>
<dbReference type="Proteomes" id="UP001229346">
    <property type="component" value="Unassembled WGS sequence"/>
</dbReference>
<comment type="caution">
    <text evidence="1">The sequence shown here is derived from an EMBL/GenBank/DDBJ whole genome shotgun (WGS) entry which is preliminary data.</text>
</comment>
<proteinExistence type="predicted"/>
<name>A0ABT9U7J8_PAEHA</name>
<dbReference type="RefSeq" id="WP_307207380.1">
    <property type="nucleotide sequence ID" value="NZ_JAUSSU010000011.1"/>
</dbReference>
<protein>
    <recommendedName>
        <fullName evidence="3">DUF4359 domain-containing protein</fullName>
    </recommendedName>
</protein>
<organism evidence="1 2">
    <name type="scientific">Paenibacillus harenae</name>
    <dbReference type="NCBI Taxonomy" id="306543"/>
    <lineage>
        <taxon>Bacteria</taxon>
        <taxon>Bacillati</taxon>
        <taxon>Bacillota</taxon>
        <taxon>Bacilli</taxon>
        <taxon>Bacillales</taxon>
        <taxon>Paenibacillaceae</taxon>
        <taxon>Paenibacillus</taxon>
    </lineage>
</organism>